<organism evidence="6 7">
    <name type="scientific">Caldicoprobacter faecalis</name>
    <dbReference type="NCBI Taxonomy" id="937334"/>
    <lineage>
        <taxon>Bacteria</taxon>
        <taxon>Bacillati</taxon>
        <taxon>Bacillota</taxon>
        <taxon>Clostridia</taxon>
        <taxon>Caldicoprobacterales</taxon>
        <taxon>Caldicoprobacteraceae</taxon>
        <taxon>Caldicoprobacter</taxon>
    </lineage>
</organism>
<dbReference type="InterPro" id="IPR005467">
    <property type="entry name" value="His_kinase_dom"/>
</dbReference>
<sequence length="184" mass="20414">MEDISLYILDLVQNSIAAVATLIEVSVIEDLQNDKLILSIRDNGVGMDSQVAKKVTDPFYTTRTTRKVGLGLAFVEAAAQACEGNLQIFSQPGNGTEVRVEFKYHHIDRPPLGRIDQTMAALVACNPSIDFVYTHITPFGRLNFDSREVRQRIGDLPLDHPEVVEWIREYIREGLDEISGGGGV</sequence>
<gene>
    <name evidence="6" type="ORF">SAMN05444406_102145</name>
</gene>
<dbReference type="PANTHER" id="PTHR43065:SF29">
    <property type="entry name" value="SENSOR PROTEIN KINASE FLES"/>
    <property type="match status" value="1"/>
</dbReference>
<feature type="domain" description="Histidine kinase" evidence="5">
    <location>
        <begin position="1"/>
        <end position="106"/>
    </location>
</feature>
<accession>A0A1I5SI64</accession>
<proteinExistence type="predicted"/>
<dbReference type="PANTHER" id="PTHR43065">
    <property type="entry name" value="SENSOR HISTIDINE KINASE"/>
    <property type="match status" value="1"/>
</dbReference>
<keyword evidence="4" id="KW-0902">Two-component regulatory system</keyword>
<dbReference type="Pfam" id="PF02518">
    <property type="entry name" value="HATPase_c"/>
    <property type="match status" value="1"/>
</dbReference>
<dbReference type="InterPro" id="IPR004358">
    <property type="entry name" value="Sig_transdc_His_kin-like_C"/>
</dbReference>
<evidence type="ECO:0000313" key="6">
    <source>
        <dbReference type="EMBL" id="SFP70413.1"/>
    </source>
</evidence>
<evidence type="ECO:0000256" key="3">
    <source>
        <dbReference type="ARBA" id="ARBA00022777"/>
    </source>
</evidence>
<dbReference type="OrthoDB" id="9797586at2"/>
<dbReference type="AlphaFoldDB" id="A0A1I5SI64"/>
<reference evidence="6 7" key="1">
    <citation type="submission" date="2016-10" db="EMBL/GenBank/DDBJ databases">
        <authorList>
            <person name="de Groot N.N."/>
        </authorList>
    </citation>
    <scope>NUCLEOTIDE SEQUENCE [LARGE SCALE GENOMIC DNA]</scope>
    <source>
        <strain evidence="6 7">DSM 20678</strain>
    </source>
</reference>
<dbReference type="PRINTS" id="PR00344">
    <property type="entry name" value="BCTRLSENSOR"/>
</dbReference>
<dbReference type="Gene3D" id="3.30.565.10">
    <property type="entry name" value="Histidine kinase-like ATPase, C-terminal domain"/>
    <property type="match status" value="1"/>
</dbReference>
<dbReference type="PROSITE" id="PS50109">
    <property type="entry name" value="HIS_KIN"/>
    <property type="match status" value="1"/>
</dbReference>
<dbReference type="RefSeq" id="WP_025747004.1">
    <property type="nucleotide sequence ID" value="NZ_FOXR01000002.1"/>
</dbReference>
<evidence type="ECO:0000256" key="1">
    <source>
        <dbReference type="ARBA" id="ARBA00000085"/>
    </source>
</evidence>
<dbReference type="SMART" id="SM00387">
    <property type="entry name" value="HATPase_c"/>
    <property type="match status" value="1"/>
</dbReference>
<keyword evidence="3 6" id="KW-0418">Kinase</keyword>
<dbReference type="GO" id="GO:0000160">
    <property type="term" value="P:phosphorelay signal transduction system"/>
    <property type="evidence" value="ECO:0007669"/>
    <property type="project" value="UniProtKB-KW"/>
</dbReference>
<dbReference type="EMBL" id="FOXR01000002">
    <property type="protein sequence ID" value="SFP70413.1"/>
    <property type="molecule type" value="Genomic_DNA"/>
</dbReference>
<keyword evidence="7" id="KW-1185">Reference proteome</keyword>
<dbReference type="InterPro" id="IPR036890">
    <property type="entry name" value="HATPase_C_sf"/>
</dbReference>
<dbReference type="Proteomes" id="UP000198577">
    <property type="component" value="Unassembled WGS sequence"/>
</dbReference>
<dbReference type="SUPFAM" id="SSF55874">
    <property type="entry name" value="ATPase domain of HSP90 chaperone/DNA topoisomerase II/histidine kinase"/>
    <property type="match status" value="1"/>
</dbReference>
<evidence type="ECO:0000256" key="4">
    <source>
        <dbReference type="ARBA" id="ARBA00023012"/>
    </source>
</evidence>
<evidence type="ECO:0000256" key="2">
    <source>
        <dbReference type="ARBA" id="ARBA00012438"/>
    </source>
</evidence>
<dbReference type="EC" id="2.7.13.3" evidence="2"/>
<comment type="catalytic activity">
    <reaction evidence="1">
        <text>ATP + protein L-histidine = ADP + protein N-phospho-L-histidine.</text>
        <dbReference type="EC" id="2.7.13.3"/>
    </reaction>
</comment>
<dbReference type="InterPro" id="IPR003594">
    <property type="entry name" value="HATPase_dom"/>
</dbReference>
<dbReference type="CDD" id="cd00075">
    <property type="entry name" value="HATPase"/>
    <property type="match status" value="1"/>
</dbReference>
<evidence type="ECO:0000313" key="7">
    <source>
        <dbReference type="Proteomes" id="UP000198577"/>
    </source>
</evidence>
<keyword evidence="3 6" id="KW-0808">Transferase</keyword>
<protein>
    <recommendedName>
        <fullName evidence="2">histidine kinase</fullName>
        <ecNumber evidence="2">2.7.13.3</ecNumber>
    </recommendedName>
</protein>
<evidence type="ECO:0000259" key="5">
    <source>
        <dbReference type="PROSITE" id="PS50109"/>
    </source>
</evidence>
<dbReference type="GO" id="GO:0004673">
    <property type="term" value="F:protein histidine kinase activity"/>
    <property type="evidence" value="ECO:0007669"/>
    <property type="project" value="UniProtKB-EC"/>
</dbReference>
<name>A0A1I5SI64_9FIRM</name>
<dbReference type="STRING" id="937334.SAMN05444406_102145"/>